<keyword evidence="6" id="KW-1185">Reference proteome</keyword>
<dbReference type="EMBL" id="CP034437">
    <property type="protein sequence ID" value="AZN39345.1"/>
    <property type="molecule type" value="Genomic_DNA"/>
</dbReference>
<name>A0A3Q8X449_9BACL</name>
<organism evidence="5 6">
    <name type="scientific">Paenibacillus albus</name>
    <dbReference type="NCBI Taxonomy" id="2495582"/>
    <lineage>
        <taxon>Bacteria</taxon>
        <taxon>Bacillati</taxon>
        <taxon>Bacillota</taxon>
        <taxon>Bacilli</taxon>
        <taxon>Bacillales</taxon>
        <taxon>Paenibacillaceae</taxon>
        <taxon>Paenibacillus</taxon>
    </lineage>
</organism>
<dbReference type="InterPro" id="IPR003313">
    <property type="entry name" value="AraC-bd"/>
</dbReference>
<accession>A0A3Q8X449</accession>
<dbReference type="InterPro" id="IPR014710">
    <property type="entry name" value="RmlC-like_jellyroll"/>
</dbReference>
<dbReference type="InterPro" id="IPR037923">
    <property type="entry name" value="HTH-like"/>
</dbReference>
<evidence type="ECO:0000259" key="4">
    <source>
        <dbReference type="PROSITE" id="PS01124"/>
    </source>
</evidence>
<dbReference type="Gene3D" id="1.10.10.60">
    <property type="entry name" value="Homeodomain-like"/>
    <property type="match status" value="2"/>
</dbReference>
<dbReference type="SUPFAM" id="SSF51215">
    <property type="entry name" value="Regulatory protein AraC"/>
    <property type="match status" value="1"/>
</dbReference>
<dbReference type="Pfam" id="PF12833">
    <property type="entry name" value="HTH_18"/>
    <property type="match status" value="1"/>
</dbReference>
<dbReference type="InterPro" id="IPR020449">
    <property type="entry name" value="Tscrpt_reg_AraC-type_HTH"/>
</dbReference>
<dbReference type="InterPro" id="IPR009057">
    <property type="entry name" value="Homeodomain-like_sf"/>
</dbReference>
<keyword evidence="1" id="KW-0805">Transcription regulation</keyword>
<dbReference type="Proteomes" id="UP000272528">
    <property type="component" value="Chromosome"/>
</dbReference>
<dbReference type="GO" id="GO:0003700">
    <property type="term" value="F:DNA-binding transcription factor activity"/>
    <property type="evidence" value="ECO:0007669"/>
    <property type="project" value="InterPro"/>
</dbReference>
<evidence type="ECO:0000313" key="6">
    <source>
        <dbReference type="Proteomes" id="UP000272528"/>
    </source>
</evidence>
<keyword evidence="3" id="KW-0804">Transcription</keyword>
<dbReference type="PANTHER" id="PTHR43280">
    <property type="entry name" value="ARAC-FAMILY TRANSCRIPTIONAL REGULATOR"/>
    <property type="match status" value="1"/>
</dbReference>
<evidence type="ECO:0000313" key="5">
    <source>
        <dbReference type="EMBL" id="AZN39345.1"/>
    </source>
</evidence>
<gene>
    <name evidence="5" type="ORF">EJC50_06470</name>
</gene>
<dbReference type="SUPFAM" id="SSF46689">
    <property type="entry name" value="Homeodomain-like"/>
    <property type="match status" value="2"/>
</dbReference>
<proteinExistence type="predicted"/>
<dbReference type="Pfam" id="PF02311">
    <property type="entry name" value="AraC_binding"/>
    <property type="match status" value="1"/>
</dbReference>
<evidence type="ECO:0000256" key="3">
    <source>
        <dbReference type="ARBA" id="ARBA00023163"/>
    </source>
</evidence>
<dbReference type="RefSeq" id="WP_126013829.1">
    <property type="nucleotide sequence ID" value="NZ_CP034437.1"/>
</dbReference>
<dbReference type="OrthoDB" id="2559672at2"/>
<dbReference type="PROSITE" id="PS01124">
    <property type="entry name" value="HTH_ARAC_FAMILY_2"/>
    <property type="match status" value="1"/>
</dbReference>
<reference evidence="6" key="1">
    <citation type="submission" date="2018-12" db="EMBL/GenBank/DDBJ databases">
        <title>Genome sequence of Peanibacillus sp.</title>
        <authorList>
            <person name="Subramani G."/>
            <person name="Srinivasan S."/>
            <person name="Kim M.K."/>
        </authorList>
    </citation>
    <scope>NUCLEOTIDE SEQUENCE [LARGE SCALE GENOMIC DNA]</scope>
    <source>
        <strain evidence="6">18JY67-1</strain>
    </source>
</reference>
<dbReference type="GO" id="GO:0043565">
    <property type="term" value="F:sequence-specific DNA binding"/>
    <property type="evidence" value="ECO:0007669"/>
    <property type="project" value="InterPro"/>
</dbReference>
<feature type="domain" description="HTH araC/xylS-type" evidence="4">
    <location>
        <begin position="165"/>
        <end position="263"/>
    </location>
</feature>
<sequence length="268" mass="30577">MSSTIEDLLMDKASSADCGTIVYSPGGQYGPRYQQDLQLVLLHTGHLNVTIDDTSHTVTPGNVVLLKPGHLEFFEFAHDQETWHRWINVRVPEFSEEYEQQLGDLPFIIPISAELNKLTDLMLDMKPGATTESPQMRCIGLAALYQFSHENKRENRATGLHASVAKAKNVIHDRYAEDWTLSGLAEQVNVTPEHLIRLFHTHENTTPMKYLWHYRVRQAAEMLHTTGDSVTEIALRCGFKSPIHFSRCLKQRTGKSPTEIRRDSWQPK</sequence>
<protein>
    <submittedName>
        <fullName evidence="5">AraC family transcriptional regulator</fullName>
    </submittedName>
</protein>
<dbReference type="SMART" id="SM00342">
    <property type="entry name" value="HTH_ARAC"/>
    <property type="match status" value="1"/>
</dbReference>
<dbReference type="PRINTS" id="PR00032">
    <property type="entry name" value="HTHARAC"/>
</dbReference>
<keyword evidence="2" id="KW-0238">DNA-binding</keyword>
<dbReference type="KEGG" id="palb:EJC50_06470"/>
<evidence type="ECO:0000256" key="2">
    <source>
        <dbReference type="ARBA" id="ARBA00023125"/>
    </source>
</evidence>
<dbReference type="AlphaFoldDB" id="A0A3Q8X449"/>
<dbReference type="Gene3D" id="2.60.120.10">
    <property type="entry name" value="Jelly Rolls"/>
    <property type="match status" value="1"/>
</dbReference>
<evidence type="ECO:0000256" key="1">
    <source>
        <dbReference type="ARBA" id="ARBA00023015"/>
    </source>
</evidence>
<dbReference type="InterPro" id="IPR018060">
    <property type="entry name" value="HTH_AraC"/>
</dbReference>
<dbReference type="PANTHER" id="PTHR43280:SF29">
    <property type="entry name" value="ARAC-FAMILY TRANSCRIPTIONAL REGULATOR"/>
    <property type="match status" value="1"/>
</dbReference>